<dbReference type="EMBL" id="MU838997">
    <property type="protein sequence ID" value="KAK1772281.1"/>
    <property type="molecule type" value="Genomic_DNA"/>
</dbReference>
<dbReference type="AlphaFoldDB" id="A0AAJ0CDE8"/>
<dbReference type="RefSeq" id="XP_060288494.1">
    <property type="nucleotide sequence ID" value="XM_060423918.1"/>
</dbReference>
<organism evidence="1 2">
    <name type="scientific">Phialemonium atrogriseum</name>
    <dbReference type="NCBI Taxonomy" id="1093897"/>
    <lineage>
        <taxon>Eukaryota</taxon>
        <taxon>Fungi</taxon>
        <taxon>Dikarya</taxon>
        <taxon>Ascomycota</taxon>
        <taxon>Pezizomycotina</taxon>
        <taxon>Sordariomycetes</taxon>
        <taxon>Sordariomycetidae</taxon>
        <taxon>Cephalothecales</taxon>
        <taxon>Cephalothecaceae</taxon>
        <taxon>Phialemonium</taxon>
    </lineage>
</organism>
<keyword evidence="2" id="KW-1185">Reference proteome</keyword>
<dbReference type="InterPro" id="IPR032675">
    <property type="entry name" value="LRR_dom_sf"/>
</dbReference>
<dbReference type="GeneID" id="85307105"/>
<evidence type="ECO:0000313" key="2">
    <source>
        <dbReference type="Proteomes" id="UP001244011"/>
    </source>
</evidence>
<proteinExistence type="predicted"/>
<gene>
    <name evidence="1" type="ORF">QBC33DRAFT_3606</name>
</gene>
<protein>
    <submittedName>
        <fullName evidence="1">Uncharacterized protein</fullName>
    </submittedName>
</protein>
<sequence length="362" mass="40658">MIASHWLVCTKSLELDNFSDPTYGVPTTSRLKAWKILQEQIVRLTSHTPNLRKIVWRNTHITKLTIKEIHRLCPHIEQLSAESLSSVLEKTRSALHSRELAYISEPCPLSFPAHLTSLRLYNLRGNVSQWVEDIVGILINSPGLLELGISLNHNELIEQHATFTDCRGGGHPYTTRCNTQPEYANFFPNLCEEYLKKEGVQLKLTSLKLGMSMMLIKGFVGFQGVAFDEDDKIQGMQALSSFMDLTKLNDLAIFNRGIIGVVKRPVHCILTASYGSDGFAWLASSLPNFFPNLRVLSLLHLTTVVARALAAVDWGYMSKLGLHISDWEVHQLVHPSHSYHTLLAAFGTHQRAIRPEHSGSLD</sequence>
<name>A0AAJ0CDE8_9PEZI</name>
<reference evidence="1" key="1">
    <citation type="submission" date="2023-06" db="EMBL/GenBank/DDBJ databases">
        <title>Genome-scale phylogeny and comparative genomics of the fungal order Sordariales.</title>
        <authorList>
            <consortium name="Lawrence Berkeley National Laboratory"/>
            <person name="Hensen N."/>
            <person name="Bonometti L."/>
            <person name="Westerberg I."/>
            <person name="Brannstrom I.O."/>
            <person name="Guillou S."/>
            <person name="Cros-Aarteil S."/>
            <person name="Calhoun S."/>
            <person name="Haridas S."/>
            <person name="Kuo A."/>
            <person name="Mondo S."/>
            <person name="Pangilinan J."/>
            <person name="Riley R."/>
            <person name="Labutti K."/>
            <person name="Andreopoulos B."/>
            <person name="Lipzen A."/>
            <person name="Chen C."/>
            <person name="Yanf M."/>
            <person name="Daum C."/>
            <person name="Ng V."/>
            <person name="Clum A."/>
            <person name="Steindorff A."/>
            <person name="Ohm R."/>
            <person name="Martin F."/>
            <person name="Silar P."/>
            <person name="Natvig D."/>
            <person name="Lalanne C."/>
            <person name="Gautier V."/>
            <person name="Ament-Velasquez S.L."/>
            <person name="Kruys A."/>
            <person name="Hutchinson M.I."/>
            <person name="Powell A.J."/>
            <person name="Barry K."/>
            <person name="Miller A.N."/>
            <person name="Grigoriev I.V."/>
            <person name="Debuchy R."/>
            <person name="Gladieux P."/>
            <person name="Thoren M.H."/>
            <person name="Johannesson H."/>
        </authorList>
    </citation>
    <scope>NUCLEOTIDE SEQUENCE</scope>
    <source>
        <strain evidence="1">8032-3</strain>
    </source>
</reference>
<comment type="caution">
    <text evidence="1">The sequence shown here is derived from an EMBL/GenBank/DDBJ whole genome shotgun (WGS) entry which is preliminary data.</text>
</comment>
<dbReference type="SUPFAM" id="SSF52047">
    <property type="entry name" value="RNI-like"/>
    <property type="match status" value="1"/>
</dbReference>
<dbReference type="Gene3D" id="3.80.10.10">
    <property type="entry name" value="Ribonuclease Inhibitor"/>
    <property type="match status" value="1"/>
</dbReference>
<dbReference type="Proteomes" id="UP001244011">
    <property type="component" value="Unassembled WGS sequence"/>
</dbReference>
<accession>A0AAJ0CDE8</accession>
<evidence type="ECO:0000313" key="1">
    <source>
        <dbReference type="EMBL" id="KAK1772281.1"/>
    </source>
</evidence>